<gene>
    <name evidence="3" type="ORF">NEOLI_004343</name>
</gene>
<comment type="similarity">
    <text evidence="1">Belongs to the EFR3 family.</text>
</comment>
<evidence type="ECO:0000313" key="4">
    <source>
        <dbReference type="Proteomes" id="UP000186594"/>
    </source>
</evidence>
<accession>A0A1U7LL31</accession>
<feature type="region of interest" description="Disordered" evidence="2">
    <location>
        <begin position="688"/>
        <end position="708"/>
    </location>
</feature>
<feature type="compositionally biased region" description="Polar residues" evidence="2">
    <location>
        <begin position="688"/>
        <end position="701"/>
    </location>
</feature>
<protein>
    <submittedName>
        <fullName evidence="3">Protein EFR3</fullName>
    </submittedName>
</protein>
<dbReference type="SUPFAM" id="SSF48371">
    <property type="entry name" value="ARM repeat"/>
    <property type="match status" value="1"/>
</dbReference>
<dbReference type="InterPro" id="IPR049150">
    <property type="entry name" value="EFR3_HEAT-like_rpt"/>
</dbReference>
<reference evidence="3 4" key="1">
    <citation type="submission" date="2016-04" db="EMBL/GenBank/DDBJ databases">
        <title>Evolutionary innovation and constraint leading to complex multicellularity in the Ascomycota.</title>
        <authorList>
            <person name="Cisse O."/>
            <person name="Nguyen A."/>
            <person name="Hewitt D.A."/>
            <person name="Jedd G."/>
            <person name="Stajich J.E."/>
        </authorList>
    </citation>
    <scope>NUCLEOTIDE SEQUENCE [LARGE SCALE GENOMIC DNA]</scope>
    <source>
        <strain evidence="3 4">DAH-3</strain>
    </source>
</reference>
<dbReference type="Pfam" id="PF21072">
    <property type="entry name" value="EFR3"/>
    <property type="match status" value="1"/>
</dbReference>
<dbReference type="GO" id="GO:0005886">
    <property type="term" value="C:plasma membrane"/>
    <property type="evidence" value="ECO:0007669"/>
    <property type="project" value="TreeGrafter"/>
</dbReference>
<dbReference type="STRING" id="1198029.A0A1U7LL31"/>
<feature type="compositionally biased region" description="Low complexity" evidence="2">
    <location>
        <begin position="414"/>
        <end position="424"/>
    </location>
</feature>
<dbReference type="EMBL" id="LXFE01001773">
    <property type="protein sequence ID" value="OLL23357.1"/>
    <property type="molecule type" value="Genomic_DNA"/>
</dbReference>
<evidence type="ECO:0000256" key="1">
    <source>
        <dbReference type="ARBA" id="ARBA00010216"/>
    </source>
</evidence>
<dbReference type="Proteomes" id="UP000186594">
    <property type="component" value="Unassembled WGS sequence"/>
</dbReference>
<feature type="region of interest" description="Disordered" evidence="2">
    <location>
        <begin position="733"/>
        <end position="760"/>
    </location>
</feature>
<keyword evidence="4" id="KW-1185">Reference proteome</keyword>
<evidence type="ECO:0000313" key="3">
    <source>
        <dbReference type="EMBL" id="OLL23357.1"/>
    </source>
</evidence>
<feature type="region of interest" description="Disordered" evidence="2">
    <location>
        <begin position="410"/>
        <end position="432"/>
    </location>
</feature>
<evidence type="ECO:0000256" key="2">
    <source>
        <dbReference type="SAM" id="MobiDB-lite"/>
    </source>
</evidence>
<feature type="compositionally biased region" description="Low complexity" evidence="2">
    <location>
        <begin position="736"/>
        <end position="755"/>
    </location>
</feature>
<dbReference type="OMA" id="STTINRH"/>
<organism evidence="3 4">
    <name type="scientific">Neolecta irregularis (strain DAH-3)</name>
    <dbReference type="NCBI Taxonomy" id="1198029"/>
    <lineage>
        <taxon>Eukaryota</taxon>
        <taxon>Fungi</taxon>
        <taxon>Dikarya</taxon>
        <taxon>Ascomycota</taxon>
        <taxon>Taphrinomycotina</taxon>
        <taxon>Neolectales</taxon>
        <taxon>Neolectaceae</taxon>
        <taxon>Neolecta</taxon>
    </lineage>
</organism>
<dbReference type="InterPro" id="IPR039786">
    <property type="entry name" value="EFR3"/>
</dbReference>
<name>A0A1U7LL31_NEOID</name>
<dbReference type="PANTHER" id="PTHR47766">
    <property type="entry name" value="PROTEIN EFR3"/>
    <property type="match status" value="1"/>
</dbReference>
<dbReference type="OrthoDB" id="19232at2759"/>
<dbReference type="AlphaFoldDB" id="A0A1U7LL31"/>
<sequence length="814" mass="90306">MAAPLAMCQSKHAKLILKVYPRSRRLDSQPNSSELAYLTYYASTRPGKLRKVGGFLERKSVSDLWRRRHGDVLVTIDILSALIDKCHLRLNLFAHNVVNILVMVLGCRDLVLVEHTAAMWKQFCAHHDGSIIGTDKDYAHAFEEVVQQYAELAITACHTESLRMNLVGQEAIQSITQSEALNASNSHTQLCLIVPSILQNLCYDDLQELHNLKRKLSHPGIHPAHKHHLSTVTTIDNSSMTRDIHHLAYQSLKRIFEQSSATHIRAATSSAISFLNAKKPDLDWITEIFIYAATWTGVQYRFYIITVLLSAFTNDDGKSTPNGSPKHLVAIMSSLLSSEVNMMGLAVMDVLDSVIHQVISKTLKLAANDSPSQDDEIVDVLINCISSLATHVYYHDQIIDMTTSLIDRSSLANSSPTGSVSSTTESEKKTSDTARIAGLKAVEKIFVVANSGKTSPVPRNHLQLSAWDNAVSLLTSGEHACRVAFFKTFVSYLELEYVTAAETPTDVFKTAPCATNQQAQETLTSRFLQKLVASLYECACSPSATISDYIGLHLVLSTLLDKVGFVKTIMYLPMMFKLQELQSTASCTLVAAYLRNLATSLQAEKWLASIDQEVEQRKRDRVWAEYIMFPPLSDFDIPSASDLVSSTLSNSLRLDRAAVVEEIAFHMPLFPETRREILLLDWTPSDDPASNGTNMPSNSASLHVPTGKAPRKFTLPESLPESPAVTKVNDLKDVLTRPTTARSRSRAKSSPQRPSTAVPNVPNIIFDQLNGDVSPEPYHEAKRKVDIEELLKKLEHREMQNQVSVGGVIEPPYT</sequence>
<dbReference type="GO" id="GO:0072659">
    <property type="term" value="P:protein localization to plasma membrane"/>
    <property type="evidence" value="ECO:0007669"/>
    <property type="project" value="InterPro"/>
</dbReference>
<proteinExistence type="inferred from homology"/>
<dbReference type="PANTHER" id="PTHR47766:SF1">
    <property type="entry name" value="PROTEIN EFR3"/>
    <property type="match status" value="1"/>
</dbReference>
<dbReference type="InterPro" id="IPR016024">
    <property type="entry name" value="ARM-type_fold"/>
</dbReference>
<comment type="caution">
    <text evidence="3">The sequence shown here is derived from an EMBL/GenBank/DDBJ whole genome shotgun (WGS) entry which is preliminary data.</text>
</comment>